<reference evidence="3" key="1">
    <citation type="journal article" date="2019" name="Sci. Rep.">
        <title>Draft genome of Tanacetum cinerariifolium, the natural source of mosquito coil.</title>
        <authorList>
            <person name="Yamashiro T."/>
            <person name="Shiraishi A."/>
            <person name="Satake H."/>
            <person name="Nakayama K."/>
        </authorList>
    </citation>
    <scope>NUCLEOTIDE SEQUENCE</scope>
</reference>
<evidence type="ECO:0000313" key="3">
    <source>
        <dbReference type="EMBL" id="GEX10935.1"/>
    </source>
</evidence>
<feature type="region of interest" description="Disordered" evidence="1">
    <location>
        <begin position="539"/>
        <end position="631"/>
    </location>
</feature>
<dbReference type="Gene3D" id="1.10.10.10">
    <property type="entry name" value="Winged helix-like DNA-binding domain superfamily/Winged helix DNA-binding domain"/>
    <property type="match status" value="2"/>
</dbReference>
<sequence length="631" mass="70590">MNKELEVRQANALTNARYEYTETQANIFLVLLSKLRKDSPDDVYQISVSELEKLTDKKLNYKQLRNSTEEMMGRVHKIHTHHNGKEVFRQLVLFKRIDYILGTGTIELEFNEYAIPYLFDLKNNFTSFQVQAALNLPSKHAKRIYQICSQWKDKGQTKKVTILDLKKTLGLADDKGNEEYTILAMFKKKVLDVAVKQINEKTDLRIDYQLEKVGRAFQNIFFTVQSQIPATTIPFDLIPDVPADMTGMSLHQVESAGRLLAQLSITTPELIAQILASPAHVAACNKFAHDLKTGKHAKAHSLSGLLLTVLGIKKASNGPLFDKPAKDIEKFQPTADGNWLALDALVQELWAEDEGPAEALVPLFQVLERFPEDESAGVLWGVLHGIESYPNYETQLVQSLQRHPTDITVTMVRRMENSGYTSIAGHPLDSLYRAVLSHPKASDEAKESAQDYLTAISVFQQRLPELRATEIQQQLQHGLLALQQSGYVEFYEGEHFTGDESIVIPAITADFIAVQAEDWKNPDYSTKQLKLYITESGRAVSGGNTCKREKASKNQPLHATTSADDPAVAATSVAPPESRKNPSNPPPARAPLKARYPRCRHQLPRAVRRKGRPTTTQTLIVASERTAPSTG</sequence>
<feature type="compositionally biased region" description="Basic residues" evidence="1">
    <location>
        <begin position="595"/>
        <end position="612"/>
    </location>
</feature>
<name>A0A699H301_TANCI</name>
<dbReference type="GO" id="GO:0006270">
    <property type="term" value="P:DNA replication initiation"/>
    <property type="evidence" value="ECO:0007669"/>
    <property type="project" value="InterPro"/>
</dbReference>
<feature type="domain" description="Initiator Rep protein WH1" evidence="2">
    <location>
        <begin position="7"/>
        <end position="148"/>
    </location>
</feature>
<dbReference type="Pfam" id="PF01051">
    <property type="entry name" value="Rep3_N"/>
    <property type="match status" value="1"/>
</dbReference>
<evidence type="ECO:0000256" key="1">
    <source>
        <dbReference type="SAM" id="MobiDB-lite"/>
    </source>
</evidence>
<organism evidence="3">
    <name type="scientific">Tanacetum cinerariifolium</name>
    <name type="common">Dalmatian daisy</name>
    <name type="synonym">Chrysanthemum cinerariifolium</name>
    <dbReference type="NCBI Taxonomy" id="118510"/>
    <lineage>
        <taxon>Eukaryota</taxon>
        <taxon>Viridiplantae</taxon>
        <taxon>Streptophyta</taxon>
        <taxon>Embryophyta</taxon>
        <taxon>Tracheophyta</taxon>
        <taxon>Spermatophyta</taxon>
        <taxon>Magnoliopsida</taxon>
        <taxon>eudicotyledons</taxon>
        <taxon>Gunneridae</taxon>
        <taxon>Pentapetalae</taxon>
        <taxon>asterids</taxon>
        <taxon>campanulids</taxon>
        <taxon>Asterales</taxon>
        <taxon>Asteraceae</taxon>
        <taxon>Asteroideae</taxon>
        <taxon>Anthemideae</taxon>
        <taxon>Anthemidinae</taxon>
        <taxon>Tanacetum</taxon>
    </lineage>
</organism>
<proteinExistence type="predicted"/>
<dbReference type="InterPro" id="IPR000525">
    <property type="entry name" value="Initiator_Rep_WH1"/>
</dbReference>
<dbReference type="GO" id="GO:0003887">
    <property type="term" value="F:DNA-directed DNA polymerase activity"/>
    <property type="evidence" value="ECO:0007669"/>
    <property type="project" value="InterPro"/>
</dbReference>
<feature type="compositionally biased region" description="Polar residues" evidence="1">
    <location>
        <begin position="553"/>
        <end position="563"/>
    </location>
</feature>
<feature type="compositionally biased region" description="Polar residues" evidence="1">
    <location>
        <begin position="613"/>
        <end position="631"/>
    </location>
</feature>
<comment type="caution">
    <text evidence="3">The sequence shown here is derived from an EMBL/GenBank/DDBJ whole genome shotgun (WGS) entry which is preliminary data.</text>
</comment>
<dbReference type="SUPFAM" id="SSF46785">
    <property type="entry name" value="Winged helix' DNA-binding domain"/>
    <property type="match status" value="2"/>
</dbReference>
<dbReference type="Pfam" id="PF21205">
    <property type="entry name" value="Rep3_C"/>
    <property type="match status" value="1"/>
</dbReference>
<gene>
    <name evidence="3" type="ORF">Tci_282910</name>
</gene>
<dbReference type="EMBL" id="BKCJ010089971">
    <property type="protein sequence ID" value="GEX10935.1"/>
    <property type="molecule type" value="Genomic_DNA"/>
</dbReference>
<dbReference type="InterPro" id="IPR036390">
    <property type="entry name" value="WH_DNA-bd_sf"/>
</dbReference>
<dbReference type="AlphaFoldDB" id="A0A699H301"/>
<evidence type="ECO:0000259" key="2">
    <source>
        <dbReference type="Pfam" id="PF01051"/>
    </source>
</evidence>
<accession>A0A699H301</accession>
<dbReference type="InterPro" id="IPR036388">
    <property type="entry name" value="WH-like_DNA-bd_sf"/>
</dbReference>
<protein>
    <recommendedName>
        <fullName evidence="2">Initiator Rep protein WH1 domain-containing protein</fullName>
    </recommendedName>
</protein>